<dbReference type="InterPro" id="IPR028098">
    <property type="entry name" value="Glyco_trans_4-like_N"/>
</dbReference>
<keyword evidence="1" id="KW-0328">Glycosyltransferase</keyword>
<evidence type="ECO:0000256" key="1">
    <source>
        <dbReference type="ARBA" id="ARBA00022676"/>
    </source>
</evidence>
<feature type="domain" description="Glycosyl transferase family 1" evidence="3">
    <location>
        <begin position="189"/>
        <end position="346"/>
    </location>
</feature>
<dbReference type="SUPFAM" id="SSF53756">
    <property type="entry name" value="UDP-Glycosyltransferase/glycogen phosphorylase"/>
    <property type="match status" value="1"/>
</dbReference>
<dbReference type="PANTHER" id="PTHR12526">
    <property type="entry name" value="GLYCOSYLTRANSFERASE"/>
    <property type="match status" value="1"/>
</dbReference>
<comment type="caution">
    <text evidence="5">The sequence shown here is derived from an EMBL/GenBank/DDBJ whole genome shotgun (WGS) entry which is preliminary data.</text>
</comment>
<accession>A0A367F463</accession>
<gene>
    <name evidence="5" type="ORF">DQ384_32995</name>
</gene>
<name>A0A367F463_9ACTN</name>
<dbReference type="AlphaFoldDB" id="A0A367F463"/>
<dbReference type="InterPro" id="IPR001296">
    <property type="entry name" value="Glyco_trans_1"/>
</dbReference>
<dbReference type="Proteomes" id="UP000253094">
    <property type="component" value="Unassembled WGS sequence"/>
</dbReference>
<dbReference type="Pfam" id="PF13439">
    <property type="entry name" value="Glyco_transf_4"/>
    <property type="match status" value="1"/>
</dbReference>
<protein>
    <submittedName>
        <fullName evidence="5">Glycosyltransferase</fullName>
    </submittedName>
</protein>
<dbReference type="EMBL" id="QOIL01000024">
    <property type="protein sequence ID" value="RCG24467.1"/>
    <property type="molecule type" value="Genomic_DNA"/>
</dbReference>
<evidence type="ECO:0000313" key="6">
    <source>
        <dbReference type="Proteomes" id="UP000253094"/>
    </source>
</evidence>
<dbReference type="GO" id="GO:0016757">
    <property type="term" value="F:glycosyltransferase activity"/>
    <property type="evidence" value="ECO:0007669"/>
    <property type="project" value="UniProtKB-KW"/>
</dbReference>
<evidence type="ECO:0000259" key="3">
    <source>
        <dbReference type="Pfam" id="PF00534"/>
    </source>
</evidence>
<evidence type="ECO:0000259" key="4">
    <source>
        <dbReference type="Pfam" id="PF13439"/>
    </source>
</evidence>
<keyword evidence="2 5" id="KW-0808">Transferase</keyword>
<feature type="domain" description="Glycosyltransferase subfamily 4-like N-terminal" evidence="4">
    <location>
        <begin position="26"/>
        <end position="166"/>
    </location>
</feature>
<keyword evidence="6" id="KW-1185">Reference proteome</keyword>
<proteinExistence type="predicted"/>
<evidence type="ECO:0000313" key="5">
    <source>
        <dbReference type="EMBL" id="RCG24467.1"/>
    </source>
</evidence>
<sequence>MRAAGTRGGRAGRTVVFACMDADTLGGVQQVTHTVAQGLALRGHDVHVIGLHEAADPFRYVERPLYEQHVAQHRPVGEGRRGTARARVSRLLSSLPPGYVVLTSPTVVSWLADAVPRRLRAIGQYHGSFEHARGTWHFGAVRRAYVGLARSVFLSPEDAARFAEQALLPNADHVPNPLGAWPETTSFLDVPRVLGIGRLAGVKRFDRLITAFARASRTRTQWELHLIGDGPELARLRSHAASLGVTGRVVFRGRVPASRIGQEYLNGSILGLSSEHEGFPLVVAEAASYGMPAVAFDVSGGVRALVRDGATGVLVPPADVDALTGALNGLMADHARRRRLGAAARAHAEAFRLEKVLDRWEDVFARISR</sequence>
<reference evidence="5 6" key="1">
    <citation type="submission" date="2018-06" db="EMBL/GenBank/DDBJ databases">
        <title>Sphaerisporangium craniellae sp. nov., isolated from a marine sponge in the South China Sea.</title>
        <authorList>
            <person name="Li L."/>
        </authorList>
    </citation>
    <scope>NUCLEOTIDE SEQUENCE [LARGE SCALE GENOMIC DNA]</scope>
    <source>
        <strain evidence="5 6">CCTCC AA 208026</strain>
    </source>
</reference>
<dbReference type="OrthoDB" id="570545at2"/>
<organism evidence="5 6">
    <name type="scientific">Sphaerisporangium album</name>
    <dbReference type="NCBI Taxonomy" id="509200"/>
    <lineage>
        <taxon>Bacteria</taxon>
        <taxon>Bacillati</taxon>
        <taxon>Actinomycetota</taxon>
        <taxon>Actinomycetes</taxon>
        <taxon>Streptosporangiales</taxon>
        <taxon>Streptosporangiaceae</taxon>
        <taxon>Sphaerisporangium</taxon>
    </lineage>
</organism>
<dbReference type="Gene3D" id="3.40.50.2000">
    <property type="entry name" value="Glycogen Phosphorylase B"/>
    <property type="match status" value="2"/>
</dbReference>
<dbReference type="Pfam" id="PF00534">
    <property type="entry name" value="Glycos_transf_1"/>
    <property type="match status" value="1"/>
</dbReference>
<evidence type="ECO:0000256" key="2">
    <source>
        <dbReference type="ARBA" id="ARBA00022679"/>
    </source>
</evidence>